<feature type="domain" description="HTH crp-type" evidence="4">
    <location>
        <begin position="164"/>
        <end position="238"/>
    </location>
</feature>
<dbReference type="InterPro" id="IPR036390">
    <property type="entry name" value="WH_DNA-bd_sf"/>
</dbReference>
<dbReference type="OrthoDB" id="7643467at2"/>
<dbReference type="Gene3D" id="1.10.10.10">
    <property type="entry name" value="Winged helix-like DNA-binding domain superfamily/Winged helix DNA-binding domain"/>
    <property type="match status" value="1"/>
</dbReference>
<dbReference type="STRING" id="32040.SAMN04489710_102103"/>
<dbReference type="Pfam" id="PF00027">
    <property type="entry name" value="cNMP_binding"/>
    <property type="match status" value="1"/>
</dbReference>
<dbReference type="RefSeq" id="WP_092949758.1">
    <property type="nucleotide sequence ID" value="NZ_FOMQ01000002.1"/>
</dbReference>
<evidence type="ECO:0000313" key="5">
    <source>
        <dbReference type="EMBL" id="SFD44060.1"/>
    </source>
</evidence>
<dbReference type="InterPro" id="IPR018490">
    <property type="entry name" value="cNMP-bd_dom_sf"/>
</dbReference>
<evidence type="ECO:0000259" key="4">
    <source>
        <dbReference type="PROSITE" id="PS51063"/>
    </source>
</evidence>
<dbReference type="Proteomes" id="UP000199517">
    <property type="component" value="Unassembled WGS sequence"/>
</dbReference>
<dbReference type="GO" id="GO:0016301">
    <property type="term" value="F:kinase activity"/>
    <property type="evidence" value="ECO:0007669"/>
    <property type="project" value="UniProtKB-KW"/>
</dbReference>
<dbReference type="EMBL" id="FOMQ01000002">
    <property type="protein sequence ID" value="SFD44060.1"/>
    <property type="molecule type" value="Genomic_DNA"/>
</dbReference>
<evidence type="ECO:0000313" key="6">
    <source>
        <dbReference type="Proteomes" id="UP000199517"/>
    </source>
</evidence>
<dbReference type="SUPFAM" id="SSF46785">
    <property type="entry name" value="Winged helix' DNA-binding domain"/>
    <property type="match status" value="1"/>
</dbReference>
<name>A0A1I1SM04_9BURK</name>
<dbReference type="PROSITE" id="PS51063">
    <property type="entry name" value="HTH_CRP_2"/>
    <property type="match status" value="1"/>
</dbReference>
<evidence type="ECO:0000256" key="3">
    <source>
        <dbReference type="ARBA" id="ARBA00023163"/>
    </source>
</evidence>
<dbReference type="SMART" id="SM00419">
    <property type="entry name" value="HTH_CRP"/>
    <property type="match status" value="1"/>
</dbReference>
<keyword evidence="5" id="KW-0418">Kinase</keyword>
<sequence>MSTDVVVPQWPSPEIPRHCSSCRLRRGTQAFTAVTAEELAFIESCRSGTEMVAAGGALIRERQPGGRLYTLYSGWAFRYKTLSDGRRQILNFLLPGDLVGLQQEFSDTALHGVEAVTDSTFCAFDTDSLWPLFREHARLAYGITWLAARGEGMVDDNLLTAGRRTAIERVAVLLVHLHRRMDRLGLAREGSVEFPINQQHIADALGLSLVHTNKTLRRLADMGLHEISGGRLRLVNPRALARIAEYYDNIPRPVPLL</sequence>
<organism evidence="5 6">
    <name type="scientific">Paracidovorax konjaci</name>
    <dbReference type="NCBI Taxonomy" id="32040"/>
    <lineage>
        <taxon>Bacteria</taxon>
        <taxon>Pseudomonadati</taxon>
        <taxon>Pseudomonadota</taxon>
        <taxon>Betaproteobacteria</taxon>
        <taxon>Burkholderiales</taxon>
        <taxon>Comamonadaceae</taxon>
        <taxon>Paracidovorax</taxon>
    </lineage>
</organism>
<protein>
    <submittedName>
        <fullName evidence="5">cAMP-binding domain of CRP or a regulatory subunit of cAMP-dependent protein kinases</fullName>
    </submittedName>
</protein>
<evidence type="ECO:0000256" key="1">
    <source>
        <dbReference type="ARBA" id="ARBA00023015"/>
    </source>
</evidence>
<dbReference type="Pfam" id="PF13545">
    <property type="entry name" value="HTH_Crp_2"/>
    <property type="match status" value="1"/>
</dbReference>
<dbReference type="InterPro" id="IPR014710">
    <property type="entry name" value="RmlC-like_jellyroll"/>
</dbReference>
<gene>
    <name evidence="5" type="ORF">SAMN04489710_102103</name>
</gene>
<keyword evidence="2" id="KW-0238">DNA-binding</keyword>
<keyword evidence="5" id="KW-0808">Transferase</keyword>
<keyword evidence="3" id="KW-0804">Transcription</keyword>
<dbReference type="AlphaFoldDB" id="A0A1I1SM04"/>
<keyword evidence="1" id="KW-0805">Transcription regulation</keyword>
<keyword evidence="6" id="KW-1185">Reference proteome</keyword>
<dbReference type="InterPro" id="IPR000595">
    <property type="entry name" value="cNMP-bd_dom"/>
</dbReference>
<dbReference type="SUPFAM" id="SSF51206">
    <property type="entry name" value="cAMP-binding domain-like"/>
    <property type="match status" value="1"/>
</dbReference>
<dbReference type="InterPro" id="IPR012318">
    <property type="entry name" value="HTH_CRP"/>
</dbReference>
<dbReference type="InterPro" id="IPR036388">
    <property type="entry name" value="WH-like_DNA-bd_sf"/>
</dbReference>
<proteinExistence type="predicted"/>
<dbReference type="Gene3D" id="2.60.120.10">
    <property type="entry name" value="Jelly Rolls"/>
    <property type="match status" value="1"/>
</dbReference>
<reference evidence="6" key="1">
    <citation type="submission" date="2016-10" db="EMBL/GenBank/DDBJ databases">
        <authorList>
            <person name="Varghese N."/>
            <person name="Submissions S."/>
        </authorList>
    </citation>
    <scope>NUCLEOTIDE SEQUENCE [LARGE SCALE GENOMIC DNA]</scope>
    <source>
        <strain evidence="6">DSM 7481</strain>
    </source>
</reference>
<dbReference type="GO" id="GO:0006355">
    <property type="term" value="P:regulation of DNA-templated transcription"/>
    <property type="evidence" value="ECO:0007669"/>
    <property type="project" value="InterPro"/>
</dbReference>
<dbReference type="GO" id="GO:0003677">
    <property type="term" value="F:DNA binding"/>
    <property type="evidence" value="ECO:0007669"/>
    <property type="project" value="UniProtKB-KW"/>
</dbReference>
<accession>A0A1I1SM04</accession>
<evidence type="ECO:0000256" key="2">
    <source>
        <dbReference type="ARBA" id="ARBA00023125"/>
    </source>
</evidence>
<dbReference type="CDD" id="cd00038">
    <property type="entry name" value="CAP_ED"/>
    <property type="match status" value="1"/>
</dbReference>